<evidence type="ECO:0000256" key="1">
    <source>
        <dbReference type="SAM" id="MobiDB-lite"/>
    </source>
</evidence>
<name>W7X2A9_TETTS</name>
<accession>W7X2A9</accession>
<dbReference type="Proteomes" id="UP000009168">
    <property type="component" value="Unassembled WGS sequence"/>
</dbReference>
<feature type="compositionally biased region" description="Polar residues" evidence="1">
    <location>
        <begin position="1"/>
        <end position="14"/>
    </location>
</feature>
<evidence type="ECO:0000313" key="3">
    <source>
        <dbReference type="Proteomes" id="UP000009168"/>
    </source>
</evidence>
<dbReference type="InParanoid" id="W7X2A9"/>
<dbReference type="AlphaFoldDB" id="W7X2A9"/>
<reference evidence="3" key="1">
    <citation type="journal article" date="2006" name="PLoS Biol.">
        <title>Macronuclear genome sequence of the ciliate Tetrahymena thermophila, a model eukaryote.</title>
        <authorList>
            <person name="Eisen J.A."/>
            <person name="Coyne R.S."/>
            <person name="Wu M."/>
            <person name="Wu D."/>
            <person name="Thiagarajan M."/>
            <person name="Wortman J.R."/>
            <person name="Badger J.H."/>
            <person name="Ren Q."/>
            <person name="Amedeo P."/>
            <person name="Jones K.M."/>
            <person name="Tallon L.J."/>
            <person name="Delcher A.L."/>
            <person name="Salzberg S.L."/>
            <person name="Silva J.C."/>
            <person name="Haas B.J."/>
            <person name="Majoros W.H."/>
            <person name="Farzad M."/>
            <person name="Carlton J.M."/>
            <person name="Smith R.K. Jr."/>
            <person name="Garg J."/>
            <person name="Pearlman R.E."/>
            <person name="Karrer K.M."/>
            <person name="Sun L."/>
            <person name="Manning G."/>
            <person name="Elde N.C."/>
            <person name="Turkewitz A.P."/>
            <person name="Asai D.J."/>
            <person name="Wilkes D.E."/>
            <person name="Wang Y."/>
            <person name="Cai H."/>
            <person name="Collins K."/>
            <person name="Stewart B.A."/>
            <person name="Lee S.R."/>
            <person name="Wilamowska K."/>
            <person name="Weinberg Z."/>
            <person name="Ruzzo W.L."/>
            <person name="Wloga D."/>
            <person name="Gaertig J."/>
            <person name="Frankel J."/>
            <person name="Tsao C.-C."/>
            <person name="Gorovsky M.A."/>
            <person name="Keeling P.J."/>
            <person name="Waller R.F."/>
            <person name="Patron N.J."/>
            <person name="Cherry J.M."/>
            <person name="Stover N.A."/>
            <person name="Krieger C.J."/>
            <person name="del Toro C."/>
            <person name="Ryder H.F."/>
            <person name="Williamson S.C."/>
            <person name="Barbeau R.A."/>
            <person name="Hamilton E.P."/>
            <person name="Orias E."/>
        </authorList>
    </citation>
    <scope>NUCLEOTIDE SEQUENCE [LARGE SCALE GENOMIC DNA]</scope>
    <source>
        <strain evidence="3">SB210</strain>
    </source>
</reference>
<feature type="region of interest" description="Disordered" evidence="1">
    <location>
        <begin position="1"/>
        <end position="24"/>
    </location>
</feature>
<gene>
    <name evidence="2" type="ORF">TTHERM_000237670</name>
</gene>
<sequence length="411" mass="48124">MKQNLQQGRSQTRTPIRAKKLDNNYHNQSIQSTAISSQLNNSSIELSIFNSKDYKFQNQSTDSIIFDNNINFQQNFIECSKFETSSQILIDKYSGSEQQYPRIQQQKQHKAHSSADNRYISNSNQIQNTDFIQRPKRRLSPKQKEVNKIISRIYEERLFPILIKECSNAGILTKEQVKDYDIKQHFKNQKAEEFMLGNKPLLNKLNLNSSYNTIGNYTGNNKYLKVDLDYEKLKIDPEKTKITKKQQRIKNFFEGINPAQIKMKVLPPLRPVQLAIEEVEETRKKKQKSSSTHLDNIQIQRSSVIQLPSYIISKKQKIKRDQSLTLNNSVCSINVNKDIDSQEVKDIQQYDNKKQFQLELDSIFNSSQVQHSSVYEVDVDKYKKRITPTPIKKNFMPTHYKDRIVALNIKF</sequence>
<organism evidence="2 3">
    <name type="scientific">Tetrahymena thermophila (strain SB210)</name>
    <dbReference type="NCBI Taxonomy" id="312017"/>
    <lineage>
        <taxon>Eukaryota</taxon>
        <taxon>Sar</taxon>
        <taxon>Alveolata</taxon>
        <taxon>Ciliophora</taxon>
        <taxon>Intramacronucleata</taxon>
        <taxon>Oligohymenophorea</taxon>
        <taxon>Hymenostomatida</taxon>
        <taxon>Tetrahymenina</taxon>
        <taxon>Tetrahymenidae</taxon>
        <taxon>Tetrahymena</taxon>
    </lineage>
</organism>
<protein>
    <submittedName>
        <fullName evidence="2">Uncharacterized protein</fullName>
    </submittedName>
</protein>
<evidence type="ECO:0000313" key="2">
    <source>
        <dbReference type="EMBL" id="EWS71772.1"/>
    </source>
</evidence>
<dbReference type="KEGG" id="tet:TTHERM_000237670"/>
<dbReference type="RefSeq" id="XP_012655659.1">
    <property type="nucleotide sequence ID" value="XM_012800205.1"/>
</dbReference>
<keyword evidence="3" id="KW-1185">Reference proteome</keyword>
<dbReference type="EMBL" id="GG662443">
    <property type="protein sequence ID" value="EWS71772.1"/>
    <property type="molecule type" value="Genomic_DNA"/>
</dbReference>
<proteinExistence type="predicted"/>
<dbReference type="GeneID" id="24437942"/>